<keyword evidence="2" id="KW-0812">Transmembrane</keyword>
<keyword evidence="2" id="KW-1133">Transmembrane helix</keyword>
<proteinExistence type="predicted"/>
<dbReference type="RefSeq" id="WP_059728452.1">
    <property type="nucleotide sequence ID" value="NZ_LOYH01000027.1"/>
</dbReference>
<feature type="region of interest" description="Disordered" evidence="1">
    <location>
        <begin position="15"/>
        <end position="49"/>
    </location>
</feature>
<feature type="transmembrane region" description="Helical" evidence="2">
    <location>
        <begin position="148"/>
        <end position="166"/>
    </location>
</feature>
<comment type="caution">
    <text evidence="3">The sequence shown here is derived from an EMBL/GenBank/DDBJ whole genome shotgun (WGS) entry which is preliminary data.</text>
</comment>
<feature type="compositionally biased region" description="Polar residues" evidence="1">
    <location>
        <begin position="21"/>
        <end position="37"/>
    </location>
</feature>
<accession>A0A118KL52</accession>
<name>A0A118KL52_BURCE</name>
<evidence type="ECO:0000313" key="4">
    <source>
        <dbReference type="Proteomes" id="UP000069001"/>
    </source>
</evidence>
<dbReference type="Proteomes" id="UP000069001">
    <property type="component" value="Unassembled WGS sequence"/>
</dbReference>
<organism evidence="3 4">
    <name type="scientific">Burkholderia cepacia</name>
    <name type="common">Pseudomonas cepacia</name>
    <dbReference type="NCBI Taxonomy" id="292"/>
    <lineage>
        <taxon>Bacteria</taxon>
        <taxon>Pseudomonadati</taxon>
        <taxon>Pseudomonadota</taxon>
        <taxon>Betaproteobacteria</taxon>
        <taxon>Burkholderiales</taxon>
        <taxon>Burkholderiaceae</taxon>
        <taxon>Burkholderia</taxon>
        <taxon>Burkholderia cepacia complex</taxon>
    </lineage>
</organism>
<protein>
    <submittedName>
        <fullName evidence="3">Uncharacterized protein</fullName>
    </submittedName>
</protein>
<reference evidence="3 4" key="1">
    <citation type="submission" date="2015-11" db="EMBL/GenBank/DDBJ databases">
        <title>Expanding the genomic diversity of Burkholderia species for the development of highly accurate diagnostics.</title>
        <authorList>
            <person name="Sahl J."/>
            <person name="Keim P."/>
            <person name="Wagner D."/>
        </authorList>
    </citation>
    <scope>NUCLEOTIDE SEQUENCE [LARGE SCALE GENOMIC DNA]</scope>
    <source>
        <strain evidence="3 4">MSMB1302</strain>
    </source>
</reference>
<evidence type="ECO:0000256" key="1">
    <source>
        <dbReference type="SAM" id="MobiDB-lite"/>
    </source>
</evidence>
<dbReference type="AlphaFoldDB" id="A0A118KL52"/>
<dbReference type="EMBL" id="LOYH01000027">
    <property type="protein sequence ID" value="KVK86204.1"/>
    <property type="molecule type" value="Genomic_DNA"/>
</dbReference>
<evidence type="ECO:0000256" key="2">
    <source>
        <dbReference type="SAM" id="Phobius"/>
    </source>
</evidence>
<keyword evidence="2" id="KW-0472">Membrane</keyword>
<gene>
    <name evidence="3" type="ORF">WS90_08000</name>
</gene>
<evidence type="ECO:0000313" key="3">
    <source>
        <dbReference type="EMBL" id="KVK86204.1"/>
    </source>
</evidence>
<sequence>MIFRPQQLHLVRLGLPATPCNGGSSDSKTSTSNQNIDQRLDVGGGGVGATASSGGSVNINVTPTDQGSIQQSFGLAHDALSDVTAIGTSSVSASTHTAELAINGALDSVAGAQAAFQQATQAVQSAYQDSSQQVSAAYQDAKTGNQRVIVIGALVVVGLVVLAPVLREAA</sequence>